<evidence type="ECO:0000256" key="1">
    <source>
        <dbReference type="SAM" id="MobiDB-lite"/>
    </source>
</evidence>
<evidence type="ECO:0000313" key="3">
    <source>
        <dbReference type="EMBL" id="XBH04925.1"/>
    </source>
</evidence>
<proteinExistence type="predicted"/>
<feature type="chain" id="PRO_5043828945" description="Carboxypeptidase regulatory-like domain-containing protein" evidence="2">
    <location>
        <begin position="20"/>
        <end position="186"/>
    </location>
</feature>
<dbReference type="RefSeq" id="WP_406697729.1">
    <property type="nucleotide sequence ID" value="NZ_CP155447.1"/>
</dbReference>
<protein>
    <recommendedName>
        <fullName evidence="4">Carboxypeptidase regulatory-like domain-containing protein</fullName>
    </recommendedName>
</protein>
<feature type="region of interest" description="Disordered" evidence="1">
    <location>
        <begin position="161"/>
        <end position="186"/>
    </location>
</feature>
<organism evidence="3">
    <name type="scientific">Singulisphaera sp. Ch08</name>
    <dbReference type="NCBI Taxonomy" id="3120278"/>
    <lineage>
        <taxon>Bacteria</taxon>
        <taxon>Pseudomonadati</taxon>
        <taxon>Planctomycetota</taxon>
        <taxon>Planctomycetia</taxon>
        <taxon>Isosphaerales</taxon>
        <taxon>Isosphaeraceae</taxon>
        <taxon>Singulisphaera</taxon>
    </lineage>
</organism>
<feature type="signal peptide" evidence="2">
    <location>
        <begin position="1"/>
        <end position="19"/>
    </location>
</feature>
<sequence length="186" mass="19671">MKKRAIWCWLLGSVSIVGAMGCRGSEGVPQSGVDPGKLVPVNGVVTLHGKPMMAKAVVTFLPESGSPCVGETDENGRFTLRSQYFPGALPGDYKVAISYLVSAEGDPQGRSARDPYAGSPGLKSATERLPAEYSDLGRTRLRAKVEPQGGSINFDLNATIAKNEHEPESTGMPVAPSNETAVPDRQ</sequence>
<dbReference type="EMBL" id="CP155447">
    <property type="protein sequence ID" value="XBH04925.1"/>
    <property type="molecule type" value="Genomic_DNA"/>
</dbReference>
<reference evidence="3" key="1">
    <citation type="submission" date="2024-05" db="EMBL/GenBank/DDBJ databases">
        <title>Planctomycetes of the genus Singulisphaera possess chitinolytic capabilities.</title>
        <authorList>
            <person name="Ivanova A."/>
        </authorList>
    </citation>
    <scope>NUCLEOTIDE SEQUENCE</scope>
    <source>
        <strain evidence="3">Ch08T</strain>
    </source>
</reference>
<dbReference type="AlphaFoldDB" id="A0AAU7CIP6"/>
<accession>A0AAU7CIP6</accession>
<gene>
    <name evidence="3" type="ORF">V5E97_02590</name>
</gene>
<evidence type="ECO:0008006" key="4">
    <source>
        <dbReference type="Google" id="ProtNLM"/>
    </source>
</evidence>
<feature type="region of interest" description="Disordered" evidence="1">
    <location>
        <begin position="107"/>
        <end position="128"/>
    </location>
</feature>
<dbReference type="PROSITE" id="PS51257">
    <property type="entry name" value="PROKAR_LIPOPROTEIN"/>
    <property type="match status" value="1"/>
</dbReference>
<evidence type="ECO:0000256" key="2">
    <source>
        <dbReference type="SAM" id="SignalP"/>
    </source>
</evidence>
<name>A0AAU7CIP6_9BACT</name>
<keyword evidence="2" id="KW-0732">Signal</keyword>